<keyword evidence="8" id="KW-0131">Cell cycle</keyword>
<evidence type="ECO:0000313" key="17">
    <source>
        <dbReference type="EMBL" id="KKL07871.1"/>
    </source>
</evidence>
<comment type="similarity">
    <text evidence="10">Belongs to the EPSP synthase family. MurA subfamily.</text>
</comment>
<keyword evidence="6" id="KW-0133">Cell shape</keyword>
<keyword evidence="3" id="KW-0963">Cytoplasm</keyword>
<dbReference type="PANTHER" id="PTHR43783">
    <property type="entry name" value="UDP-N-ACETYLGLUCOSAMINE 1-CARBOXYVINYLTRANSFERASE"/>
    <property type="match status" value="1"/>
</dbReference>
<dbReference type="InterPro" id="IPR050068">
    <property type="entry name" value="MurA_subfamily"/>
</dbReference>
<evidence type="ECO:0000256" key="12">
    <source>
        <dbReference type="ARBA" id="ARBA00039754"/>
    </source>
</evidence>
<feature type="domain" description="Enolpyruvate transferase" evidence="16">
    <location>
        <begin position="6"/>
        <end position="104"/>
    </location>
</feature>
<evidence type="ECO:0000256" key="3">
    <source>
        <dbReference type="ARBA" id="ARBA00022490"/>
    </source>
</evidence>
<dbReference type="GO" id="GO:0008760">
    <property type="term" value="F:UDP-N-acetylglucosamine 1-carboxyvinyltransferase activity"/>
    <property type="evidence" value="ECO:0007669"/>
    <property type="project" value="UniProtKB-EC"/>
</dbReference>
<accession>A0A0F9CQD3</accession>
<evidence type="ECO:0000256" key="15">
    <source>
        <dbReference type="ARBA" id="ARBA00047527"/>
    </source>
</evidence>
<evidence type="ECO:0000256" key="9">
    <source>
        <dbReference type="ARBA" id="ARBA00023316"/>
    </source>
</evidence>
<evidence type="ECO:0000256" key="10">
    <source>
        <dbReference type="ARBA" id="ARBA00038367"/>
    </source>
</evidence>
<evidence type="ECO:0000256" key="13">
    <source>
        <dbReference type="ARBA" id="ARBA00042443"/>
    </source>
</evidence>
<evidence type="ECO:0000256" key="11">
    <source>
        <dbReference type="ARBA" id="ARBA00039108"/>
    </source>
</evidence>
<dbReference type="AlphaFoldDB" id="A0A0F9CQD3"/>
<evidence type="ECO:0000256" key="14">
    <source>
        <dbReference type="ARBA" id="ARBA00042842"/>
    </source>
</evidence>
<evidence type="ECO:0000256" key="4">
    <source>
        <dbReference type="ARBA" id="ARBA00022618"/>
    </source>
</evidence>
<dbReference type="InterPro" id="IPR036968">
    <property type="entry name" value="Enolpyruvate_Tfrase_sf"/>
</dbReference>
<evidence type="ECO:0000259" key="16">
    <source>
        <dbReference type="Pfam" id="PF00275"/>
    </source>
</evidence>
<sequence>MEKFIVEGGHTLKGSITPSGNKNAVLPILAATLLTDAKITLYNIPRIKDVEVMVSLLESIGSSVVWTNDSTLEVETGLPSENNISINEEYASEIRASILLAGPL</sequence>
<dbReference type="GO" id="GO:0009252">
    <property type="term" value="P:peptidoglycan biosynthetic process"/>
    <property type="evidence" value="ECO:0007669"/>
    <property type="project" value="UniProtKB-KW"/>
</dbReference>
<dbReference type="Gene3D" id="3.65.10.10">
    <property type="entry name" value="Enolpyruvate transferase domain"/>
    <property type="match status" value="2"/>
</dbReference>
<dbReference type="EMBL" id="LAZR01043114">
    <property type="protein sequence ID" value="KKL07871.1"/>
    <property type="molecule type" value="Genomic_DNA"/>
</dbReference>
<dbReference type="GO" id="GO:0051301">
    <property type="term" value="P:cell division"/>
    <property type="evidence" value="ECO:0007669"/>
    <property type="project" value="UniProtKB-KW"/>
</dbReference>
<organism evidence="17">
    <name type="scientific">marine sediment metagenome</name>
    <dbReference type="NCBI Taxonomy" id="412755"/>
    <lineage>
        <taxon>unclassified sequences</taxon>
        <taxon>metagenomes</taxon>
        <taxon>ecological metagenomes</taxon>
    </lineage>
</organism>
<gene>
    <name evidence="17" type="ORF">LCGC14_2581650</name>
</gene>
<dbReference type="SUPFAM" id="SSF55205">
    <property type="entry name" value="EPT/RTPC-like"/>
    <property type="match status" value="1"/>
</dbReference>
<comment type="pathway">
    <text evidence="2">Cell wall biogenesis; peptidoglycan biosynthesis.</text>
</comment>
<dbReference type="PANTHER" id="PTHR43783:SF1">
    <property type="entry name" value="UDP-N-ACETYLGLUCOSAMINE 1-CARBOXYVINYLTRANSFERASE"/>
    <property type="match status" value="1"/>
</dbReference>
<comment type="caution">
    <text evidence="17">The sequence shown here is derived from an EMBL/GenBank/DDBJ whole genome shotgun (WGS) entry which is preliminary data.</text>
</comment>
<evidence type="ECO:0000256" key="8">
    <source>
        <dbReference type="ARBA" id="ARBA00023306"/>
    </source>
</evidence>
<keyword evidence="5" id="KW-0808">Transferase</keyword>
<dbReference type="EC" id="2.5.1.7" evidence="11"/>
<reference evidence="17" key="1">
    <citation type="journal article" date="2015" name="Nature">
        <title>Complex archaea that bridge the gap between prokaryotes and eukaryotes.</title>
        <authorList>
            <person name="Spang A."/>
            <person name="Saw J.H."/>
            <person name="Jorgensen S.L."/>
            <person name="Zaremba-Niedzwiedzka K."/>
            <person name="Martijn J."/>
            <person name="Lind A.E."/>
            <person name="van Eijk R."/>
            <person name="Schleper C."/>
            <person name="Guy L."/>
            <person name="Ettema T.J."/>
        </authorList>
    </citation>
    <scope>NUCLEOTIDE SEQUENCE</scope>
</reference>
<evidence type="ECO:0000256" key="2">
    <source>
        <dbReference type="ARBA" id="ARBA00004752"/>
    </source>
</evidence>
<name>A0A0F9CQD3_9ZZZZ</name>
<evidence type="ECO:0000256" key="7">
    <source>
        <dbReference type="ARBA" id="ARBA00022984"/>
    </source>
</evidence>
<comment type="catalytic activity">
    <reaction evidence="15">
        <text>phosphoenolpyruvate + UDP-N-acetyl-alpha-D-glucosamine = UDP-N-acetyl-3-O-(1-carboxyvinyl)-alpha-D-glucosamine + phosphate</text>
        <dbReference type="Rhea" id="RHEA:18681"/>
        <dbReference type="ChEBI" id="CHEBI:43474"/>
        <dbReference type="ChEBI" id="CHEBI:57705"/>
        <dbReference type="ChEBI" id="CHEBI:58702"/>
        <dbReference type="ChEBI" id="CHEBI:68483"/>
        <dbReference type="EC" id="2.5.1.7"/>
    </reaction>
</comment>
<dbReference type="GO" id="GO:0005737">
    <property type="term" value="C:cytoplasm"/>
    <property type="evidence" value="ECO:0007669"/>
    <property type="project" value="UniProtKB-SubCell"/>
</dbReference>
<dbReference type="Pfam" id="PF00275">
    <property type="entry name" value="EPSP_synthase"/>
    <property type="match status" value="1"/>
</dbReference>
<keyword evidence="9" id="KW-0961">Cell wall biogenesis/degradation</keyword>
<comment type="subcellular location">
    <subcellularLocation>
        <location evidence="1">Cytoplasm</location>
    </subcellularLocation>
</comment>
<evidence type="ECO:0000256" key="1">
    <source>
        <dbReference type="ARBA" id="ARBA00004496"/>
    </source>
</evidence>
<dbReference type="InterPro" id="IPR001986">
    <property type="entry name" value="Enolpyruvate_Tfrase_dom"/>
</dbReference>
<keyword evidence="4" id="KW-0132">Cell division</keyword>
<evidence type="ECO:0000256" key="5">
    <source>
        <dbReference type="ARBA" id="ARBA00022679"/>
    </source>
</evidence>
<keyword evidence="7" id="KW-0573">Peptidoglycan synthesis</keyword>
<protein>
    <recommendedName>
        <fullName evidence="12">UDP-N-acetylglucosamine 1-carboxyvinyltransferase</fullName>
        <ecNumber evidence="11">2.5.1.7</ecNumber>
    </recommendedName>
    <alternativeName>
        <fullName evidence="13">Enoylpyruvate transferase</fullName>
    </alternativeName>
    <alternativeName>
        <fullName evidence="14">UDP-N-acetylglucosamine enolpyruvyl transferase</fullName>
    </alternativeName>
</protein>
<dbReference type="GO" id="GO:0071555">
    <property type="term" value="P:cell wall organization"/>
    <property type="evidence" value="ECO:0007669"/>
    <property type="project" value="UniProtKB-KW"/>
</dbReference>
<feature type="non-terminal residue" evidence="17">
    <location>
        <position position="104"/>
    </location>
</feature>
<dbReference type="InterPro" id="IPR013792">
    <property type="entry name" value="RNA3'P_cycl/enolpyr_Trfase_a/b"/>
</dbReference>
<proteinExistence type="inferred from homology"/>
<dbReference type="GO" id="GO:0008360">
    <property type="term" value="P:regulation of cell shape"/>
    <property type="evidence" value="ECO:0007669"/>
    <property type="project" value="UniProtKB-KW"/>
</dbReference>
<evidence type="ECO:0000256" key="6">
    <source>
        <dbReference type="ARBA" id="ARBA00022960"/>
    </source>
</evidence>